<feature type="domain" description="Amidase" evidence="4">
    <location>
        <begin position="70"/>
        <end position="512"/>
    </location>
</feature>
<comment type="similarity">
    <text evidence="1">Belongs to the amidase family.</text>
</comment>
<keyword evidence="5" id="KW-1185">Reference proteome</keyword>
<evidence type="ECO:0000313" key="6">
    <source>
        <dbReference type="WBParaSite" id="PSAMB.scaffold561size47136.g6944.t1"/>
    </source>
</evidence>
<evidence type="ECO:0000256" key="2">
    <source>
        <dbReference type="PIRSR" id="PIRSR001221-1"/>
    </source>
</evidence>
<dbReference type="PROSITE" id="PS00571">
    <property type="entry name" value="AMIDASES"/>
    <property type="match status" value="1"/>
</dbReference>
<dbReference type="PANTHER" id="PTHR43372">
    <property type="entry name" value="FATTY-ACID AMIDE HYDROLASE"/>
    <property type="match status" value="1"/>
</dbReference>
<dbReference type="InterPro" id="IPR036928">
    <property type="entry name" value="AS_sf"/>
</dbReference>
<dbReference type="PANTHER" id="PTHR43372:SF4">
    <property type="entry name" value="FATTY-ACID AMIDE HYDROLASE 2"/>
    <property type="match status" value="1"/>
</dbReference>
<dbReference type="Gene3D" id="3.90.1300.10">
    <property type="entry name" value="Amidase signature (AS) domain"/>
    <property type="match status" value="1"/>
</dbReference>
<dbReference type="Proteomes" id="UP000887566">
    <property type="component" value="Unplaced"/>
</dbReference>
<accession>A0A914WW03</accession>
<dbReference type="AlphaFoldDB" id="A0A914WW03"/>
<sequence>MKMLKSLVRTLMSALYLWTRVYFFWVRLLFWLLNSLRPRGRLPKPNEPLILMSASEAARQLRRREITSVELIEAYIARIEEVNPYLNAVVVKNYEQALALARQADAQFEGFDIGDDGEVRGLEEKPYLGVPFTLKDCMEVQGLICTAGIINRRELRSESDATVVARMRAAGGIPLVITNVSEVCMWWESNNRIYGRTKNPYDSRRIVGGSSGGEAALIAAAGSVWGIGSDIGGSIRLPAFFNGLFGLKPTPGLVPDEGCIPYPHGYQKVMHSPGPICRYAEDLKPMLRILAGPTVTEYKLRLDEPVDFRRVKLFYMEGLRTPAAVSLDDDMRGALKKAVRFFETRYDLLGHRLDLPLAHYALQFFLSSIDNPDAPKFSEQMLNRQGTVNAWKELVQWPIGRSQHTLPALLLAALERIAPFDQEHKRKLFSLRDILIRELHELLGDNGVLVFPAFPTVAPFHNEPVLTPFNFIYTGLWNALGMPVVSCPMGLNGGRVPVGVQIVAAPGNDRLLIAAAMELENGFGGWHVPS</sequence>
<feature type="active site" description="Charge relay system" evidence="2">
    <location>
        <position position="210"/>
    </location>
</feature>
<evidence type="ECO:0000256" key="3">
    <source>
        <dbReference type="SAM" id="Phobius"/>
    </source>
</evidence>
<protein>
    <submittedName>
        <fullName evidence="6">Amidase domain-containing protein</fullName>
    </submittedName>
</protein>
<dbReference type="InterPro" id="IPR023631">
    <property type="entry name" value="Amidase_dom"/>
</dbReference>
<dbReference type="InterPro" id="IPR020556">
    <property type="entry name" value="Amidase_CS"/>
</dbReference>
<feature type="active site" description="Acyl-ester intermediate" evidence="2">
    <location>
        <position position="234"/>
    </location>
</feature>
<evidence type="ECO:0000313" key="5">
    <source>
        <dbReference type="Proteomes" id="UP000887566"/>
    </source>
</evidence>
<dbReference type="SUPFAM" id="SSF75304">
    <property type="entry name" value="Amidase signature (AS) enzymes"/>
    <property type="match status" value="1"/>
</dbReference>
<reference evidence="6" key="1">
    <citation type="submission" date="2022-11" db="UniProtKB">
        <authorList>
            <consortium name="WormBaseParasite"/>
        </authorList>
    </citation>
    <scope>IDENTIFICATION</scope>
</reference>
<dbReference type="PIRSF" id="PIRSF001221">
    <property type="entry name" value="Amidase_fungi"/>
    <property type="match status" value="1"/>
</dbReference>
<dbReference type="WBParaSite" id="PSAMB.scaffold561size47136.g6944.t1">
    <property type="protein sequence ID" value="PSAMB.scaffold561size47136.g6944.t1"/>
    <property type="gene ID" value="PSAMB.scaffold561size47136.g6944"/>
</dbReference>
<keyword evidence="3" id="KW-0812">Transmembrane</keyword>
<dbReference type="Pfam" id="PF01425">
    <property type="entry name" value="Amidase"/>
    <property type="match status" value="1"/>
</dbReference>
<dbReference type="InterPro" id="IPR052739">
    <property type="entry name" value="FAAH2"/>
</dbReference>
<feature type="active site" description="Charge relay system" evidence="2">
    <location>
        <position position="135"/>
    </location>
</feature>
<keyword evidence="3" id="KW-0472">Membrane</keyword>
<evidence type="ECO:0000256" key="1">
    <source>
        <dbReference type="ARBA" id="ARBA00009199"/>
    </source>
</evidence>
<evidence type="ECO:0000259" key="4">
    <source>
        <dbReference type="Pfam" id="PF01425"/>
    </source>
</evidence>
<keyword evidence="3" id="KW-1133">Transmembrane helix</keyword>
<feature type="transmembrane region" description="Helical" evidence="3">
    <location>
        <begin position="12"/>
        <end position="33"/>
    </location>
</feature>
<organism evidence="5 6">
    <name type="scientific">Plectus sambesii</name>
    <dbReference type="NCBI Taxonomy" id="2011161"/>
    <lineage>
        <taxon>Eukaryota</taxon>
        <taxon>Metazoa</taxon>
        <taxon>Ecdysozoa</taxon>
        <taxon>Nematoda</taxon>
        <taxon>Chromadorea</taxon>
        <taxon>Plectida</taxon>
        <taxon>Plectina</taxon>
        <taxon>Plectoidea</taxon>
        <taxon>Plectidae</taxon>
        <taxon>Plectus</taxon>
    </lineage>
</organism>
<proteinExistence type="inferred from homology"/>
<dbReference type="GO" id="GO:0012505">
    <property type="term" value="C:endomembrane system"/>
    <property type="evidence" value="ECO:0007669"/>
    <property type="project" value="TreeGrafter"/>
</dbReference>
<name>A0A914WW03_9BILA</name>